<accession>A0A5B9VTW7</accession>
<dbReference type="InterPro" id="IPR027417">
    <property type="entry name" value="P-loop_NTPase"/>
</dbReference>
<evidence type="ECO:0000313" key="2">
    <source>
        <dbReference type="EMBL" id="QEH31752.1"/>
    </source>
</evidence>
<dbReference type="AlphaFoldDB" id="A0A5B9VTW7"/>
<dbReference type="OrthoDB" id="8251210at2"/>
<protein>
    <recommendedName>
        <fullName evidence="1">Orc1-like AAA ATPase domain-containing protein</fullName>
    </recommendedName>
</protein>
<name>A0A5B9VTW7_9BACT</name>
<dbReference type="KEGG" id="agv:OJF2_02170"/>
<dbReference type="RefSeq" id="WP_148590460.1">
    <property type="nucleotide sequence ID" value="NZ_CP042997.1"/>
</dbReference>
<evidence type="ECO:0000259" key="1">
    <source>
        <dbReference type="Pfam" id="PF13191"/>
    </source>
</evidence>
<keyword evidence="3" id="KW-1185">Reference proteome</keyword>
<feature type="domain" description="Orc1-like AAA ATPase" evidence="1">
    <location>
        <begin position="198"/>
        <end position="374"/>
    </location>
</feature>
<organism evidence="2 3">
    <name type="scientific">Aquisphaera giovannonii</name>
    <dbReference type="NCBI Taxonomy" id="406548"/>
    <lineage>
        <taxon>Bacteria</taxon>
        <taxon>Pseudomonadati</taxon>
        <taxon>Planctomycetota</taxon>
        <taxon>Planctomycetia</taxon>
        <taxon>Isosphaerales</taxon>
        <taxon>Isosphaeraceae</taxon>
        <taxon>Aquisphaera</taxon>
    </lineage>
</organism>
<gene>
    <name evidence="2" type="ORF">OJF2_02170</name>
</gene>
<evidence type="ECO:0000313" key="3">
    <source>
        <dbReference type="Proteomes" id="UP000324233"/>
    </source>
</evidence>
<dbReference type="InterPro" id="IPR041664">
    <property type="entry name" value="AAA_16"/>
</dbReference>
<sequence length="1048" mass="115814">MSNKTISLASISSQLSDFVDRVRAAVGQKRRPLPDTGTRRRDLLAAAALLDEFDPNALSEALGPAASDERLADAEALIATCVPVAQSGGVRMRRMRTTPRRRVVAQLVADGVAADAVRRAEDELGLPVNPVLAGYLRGTSLPAADLPASQLAAALQAYEVLRDLPGVPDTRAEAAEAEARLDRESLLQTLRALAGGRFSGRARELADLIAFAGLPRRSAGELDAEVRPLLVHGPGGMGKSTLLAELLLREAVLGIPPRCPFAYLDFDRRSLSIEYPATLLYEALSQLAAFYPNAREPLREIRARWQEEFRRDRDEPMQSSLESAAFSQGRQTGRFTFEFSQALAGLAPSDRPFLLVLDTFEEVQGRSGDYVAELSGFLADLQSQLATSGGPRLRVIISGRIPVPELGVRPYPLGPLAPEAAEQFLIDLGVDRALAPRVVKQVRGVPLTLRVAAELVTQARDEVLAEGEFDGLHPIWYALQDAQIQGLLIERYLGQVVDEDVRRLAYPGLVLRRITPDVIREVLAGPCRLKFVATAAEEQGSRGRHTPETLFRALSREVSLVFRERDGVLKNLPDVRVVLLDMLAHGGWAAKMARRIHRNAVTFYERFPDLESRAEEIYHRLQLGQSQKALQQRWLPGVERLLRESLDELPPASQRILADRLELTGELEADPRRRAALDQAGWERYAARRAERQIKLNQPAEARTTLREREERLSGSKLFALEVTVLKHLQDWAGMREVAARGLAAAADAGDPKMAYELGRQLIQAILLSRDLTGAPRAIAGARGLSIKGDPVRQLAFELELDLAEIRVAQAAVAPAREPVAFAGALGTTEVSAAIEERAAWRLRELMAGPRAWGFAGLSRIAAGLLGTRYPELIREVVRRYGVAEGPLNPPRRRLLCRALVTWDEISSANRRRPDGILADAAGRPTFDQTIESWWSQLVDRQGVVNDVINSLSARFGLPDNALRRFGELFRMPPETEMFAPLHTHLLDAMTPHDLTRFVADELGEDLSKIAKGTDQRDVVRQLLSWAHEQGRFQELLDRLTTRNKPVT</sequence>
<dbReference type="Pfam" id="PF13191">
    <property type="entry name" value="AAA_16"/>
    <property type="match status" value="1"/>
</dbReference>
<reference evidence="2 3" key="1">
    <citation type="submission" date="2019-08" db="EMBL/GenBank/DDBJ databases">
        <title>Deep-cultivation of Planctomycetes and their phenomic and genomic characterization uncovers novel biology.</title>
        <authorList>
            <person name="Wiegand S."/>
            <person name="Jogler M."/>
            <person name="Boedeker C."/>
            <person name="Pinto D."/>
            <person name="Vollmers J."/>
            <person name="Rivas-Marin E."/>
            <person name="Kohn T."/>
            <person name="Peeters S.H."/>
            <person name="Heuer A."/>
            <person name="Rast P."/>
            <person name="Oberbeckmann S."/>
            <person name="Bunk B."/>
            <person name="Jeske O."/>
            <person name="Meyerdierks A."/>
            <person name="Storesund J.E."/>
            <person name="Kallscheuer N."/>
            <person name="Luecker S."/>
            <person name="Lage O.M."/>
            <person name="Pohl T."/>
            <person name="Merkel B.J."/>
            <person name="Hornburger P."/>
            <person name="Mueller R.-W."/>
            <person name="Bruemmer F."/>
            <person name="Labrenz M."/>
            <person name="Spormann A.M."/>
            <person name="Op den Camp H."/>
            <person name="Overmann J."/>
            <person name="Amann R."/>
            <person name="Jetten M.S.M."/>
            <person name="Mascher T."/>
            <person name="Medema M.H."/>
            <person name="Devos D.P."/>
            <person name="Kaster A.-K."/>
            <person name="Ovreas L."/>
            <person name="Rohde M."/>
            <person name="Galperin M.Y."/>
            <person name="Jogler C."/>
        </authorList>
    </citation>
    <scope>NUCLEOTIDE SEQUENCE [LARGE SCALE GENOMIC DNA]</scope>
    <source>
        <strain evidence="2 3">OJF2</strain>
    </source>
</reference>
<proteinExistence type="predicted"/>
<dbReference type="EMBL" id="CP042997">
    <property type="protein sequence ID" value="QEH31752.1"/>
    <property type="molecule type" value="Genomic_DNA"/>
</dbReference>
<dbReference type="Proteomes" id="UP000324233">
    <property type="component" value="Chromosome"/>
</dbReference>
<dbReference type="SUPFAM" id="SSF52540">
    <property type="entry name" value="P-loop containing nucleoside triphosphate hydrolases"/>
    <property type="match status" value="1"/>
</dbReference>
<dbReference type="Gene3D" id="3.40.50.300">
    <property type="entry name" value="P-loop containing nucleotide triphosphate hydrolases"/>
    <property type="match status" value="1"/>
</dbReference>